<organism evidence="8 9">
    <name type="scientific">Hypsibius exemplaris</name>
    <name type="common">Freshwater tardigrade</name>
    <dbReference type="NCBI Taxonomy" id="2072580"/>
    <lineage>
        <taxon>Eukaryota</taxon>
        <taxon>Metazoa</taxon>
        <taxon>Ecdysozoa</taxon>
        <taxon>Tardigrada</taxon>
        <taxon>Eutardigrada</taxon>
        <taxon>Parachela</taxon>
        <taxon>Hypsibioidea</taxon>
        <taxon>Hypsibiidae</taxon>
        <taxon>Hypsibius</taxon>
    </lineage>
</organism>
<evidence type="ECO:0000259" key="7">
    <source>
        <dbReference type="Pfam" id="PF00324"/>
    </source>
</evidence>
<feature type="transmembrane region" description="Helical" evidence="6">
    <location>
        <begin position="160"/>
        <end position="180"/>
    </location>
</feature>
<evidence type="ECO:0000313" key="8">
    <source>
        <dbReference type="EMBL" id="OQV17468.1"/>
    </source>
</evidence>
<dbReference type="PANTHER" id="PTHR11827">
    <property type="entry name" value="SOLUTE CARRIER FAMILY 12, CATION COTRANSPORTERS"/>
    <property type="match status" value="1"/>
</dbReference>
<feature type="transmembrane region" description="Helical" evidence="6">
    <location>
        <begin position="87"/>
        <end position="109"/>
    </location>
</feature>
<comment type="caution">
    <text evidence="8">The sequence shown here is derived from an EMBL/GenBank/DDBJ whole genome shotgun (WGS) entry which is preliminary data.</text>
</comment>
<feature type="transmembrane region" description="Helical" evidence="6">
    <location>
        <begin position="288"/>
        <end position="313"/>
    </location>
</feature>
<dbReference type="InterPro" id="IPR004842">
    <property type="entry name" value="SLC12A_fam"/>
</dbReference>
<feature type="transmembrane region" description="Helical" evidence="6">
    <location>
        <begin position="187"/>
        <end position="208"/>
    </location>
</feature>
<dbReference type="InterPro" id="IPR004841">
    <property type="entry name" value="AA-permease/SLC12A_dom"/>
</dbReference>
<evidence type="ECO:0000256" key="4">
    <source>
        <dbReference type="ARBA" id="ARBA00023136"/>
    </source>
</evidence>
<feature type="region of interest" description="Disordered" evidence="5">
    <location>
        <begin position="578"/>
        <end position="601"/>
    </location>
</feature>
<keyword evidence="2 6" id="KW-0812">Transmembrane</keyword>
<gene>
    <name evidence="8" type="ORF">BV898_08402</name>
</gene>
<evidence type="ECO:0000313" key="9">
    <source>
        <dbReference type="Proteomes" id="UP000192578"/>
    </source>
</evidence>
<feature type="transmembrane region" description="Helical" evidence="6">
    <location>
        <begin position="334"/>
        <end position="357"/>
    </location>
</feature>
<dbReference type="GO" id="GO:0055064">
    <property type="term" value="P:chloride ion homeostasis"/>
    <property type="evidence" value="ECO:0007669"/>
    <property type="project" value="TreeGrafter"/>
</dbReference>
<feature type="compositionally biased region" description="Polar residues" evidence="5">
    <location>
        <begin position="556"/>
        <end position="569"/>
    </location>
</feature>
<feature type="region of interest" description="Disordered" evidence="5">
    <location>
        <begin position="1"/>
        <end position="34"/>
    </location>
</feature>
<evidence type="ECO:0000256" key="1">
    <source>
        <dbReference type="ARBA" id="ARBA00004141"/>
    </source>
</evidence>
<dbReference type="Proteomes" id="UP000192578">
    <property type="component" value="Unassembled WGS sequence"/>
</dbReference>
<feature type="transmembrane region" description="Helical" evidence="6">
    <location>
        <begin position="493"/>
        <end position="511"/>
    </location>
</feature>
<proteinExistence type="predicted"/>
<feature type="transmembrane region" description="Helical" evidence="6">
    <location>
        <begin position="250"/>
        <end position="276"/>
    </location>
</feature>
<dbReference type="GO" id="GO:0016020">
    <property type="term" value="C:membrane"/>
    <property type="evidence" value="ECO:0007669"/>
    <property type="project" value="UniProtKB-SubCell"/>
</dbReference>
<accession>A0A1W0WQI8</accession>
<evidence type="ECO:0000256" key="6">
    <source>
        <dbReference type="SAM" id="Phobius"/>
    </source>
</evidence>
<keyword evidence="3 6" id="KW-1133">Transmembrane helix</keyword>
<feature type="domain" description="Amino acid permease/ SLC12A" evidence="7">
    <location>
        <begin position="159"/>
        <end position="394"/>
    </location>
</feature>
<dbReference type="GO" id="GO:0015379">
    <property type="term" value="F:potassium:chloride symporter activity"/>
    <property type="evidence" value="ECO:0007669"/>
    <property type="project" value="TreeGrafter"/>
</dbReference>
<dbReference type="AlphaFoldDB" id="A0A1W0WQI8"/>
<dbReference type="Gene3D" id="1.20.1740.10">
    <property type="entry name" value="Amino acid/polyamine transporter I"/>
    <property type="match status" value="1"/>
</dbReference>
<keyword evidence="4 6" id="KW-0472">Membrane</keyword>
<evidence type="ECO:0000256" key="2">
    <source>
        <dbReference type="ARBA" id="ARBA00022692"/>
    </source>
</evidence>
<dbReference type="PANTHER" id="PTHR11827:SF6">
    <property type="entry name" value="SOLUTE CARRIER FAMILY 12 MEMBER 8"/>
    <property type="match status" value="1"/>
</dbReference>
<dbReference type="GO" id="GO:1990573">
    <property type="term" value="P:potassium ion import across plasma membrane"/>
    <property type="evidence" value="ECO:0007669"/>
    <property type="project" value="TreeGrafter"/>
</dbReference>
<evidence type="ECO:0000256" key="5">
    <source>
        <dbReference type="SAM" id="MobiDB-lite"/>
    </source>
</evidence>
<dbReference type="GO" id="GO:0006884">
    <property type="term" value="P:cell volume homeostasis"/>
    <property type="evidence" value="ECO:0007669"/>
    <property type="project" value="TreeGrafter"/>
</dbReference>
<dbReference type="GO" id="GO:0055075">
    <property type="term" value="P:potassium ion homeostasis"/>
    <property type="evidence" value="ECO:0007669"/>
    <property type="project" value="TreeGrafter"/>
</dbReference>
<protein>
    <submittedName>
        <fullName evidence="8">Solute carrier family 12 member 8</fullName>
    </submittedName>
</protein>
<dbReference type="Pfam" id="PF00324">
    <property type="entry name" value="AA_permease"/>
    <property type="match status" value="1"/>
</dbReference>
<feature type="region of interest" description="Disordered" evidence="5">
    <location>
        <begin position="553"/>
        <end position="572"/>
    </location>
</feature>
<feature type="transmembrane region" description="Helical" evidence="6">
    <location>
        <begin position="220"/>
        <end position="238"/>
    </location>
</feature>
<sequence>METGKSLAVESGAATVTPHGSPARPSGLEGLKSHFTEKDPEGGPRWFAFWKHNFCIRENANFGTWDGVFPTCLAHLLNVIVFLRTGFIVAKAGVLLSFTISIICVLFASGAQSSPRLGSSVALRWNVGMSITSCGFVRSPRLGMGELIVGIYYDTVDHDWAVRAVASGCLLLLTALNVVGIKWIIRAQYIIVILIALGVGDFFVGALFRKIPVSRDSLGIFFPSTVGVLVGFNIAADLRDPHRSIPKGTFAALFCSMGVHFLFILLLGASVIRSYLLEHPHTVVRMAAIQVFIILAIFVSSFASGMGAIFNASRILARIAKETSIPGLRKLDWVWARFQTPLLSVLVAAVFALLFVLIGRINFLAPVITTSHFMTFAVINYAYFALSTTYKLQVSRELTATTQWLQQGLREGRIASPESRSPKAVRSPADRENYGNMTHSSTANSLASERSHLLGSGTGSGVGTPKDPLISAKVPCPVLSKPGDGLLKYHSRWVALISAIVMIIMAFVIQWESALSTVSSLGLIYIVVHFFTPNPSPGIVQFHPLDWITGKISGQPEHSQLENDNTDPPTVTVPEESRFIASASSPSLSDRTPFIPTGRQH</sequence>
<feature type="region of interest" description="Disordered" evidence="5">
    <location>
        <begin position="415"/>
        <end position="441"/>
    </location>
</feature>
<dbReference type="OrthoDB" id="2020542at2759"/>
<reference evidence="9" key="1">
    <citation type="submission" date="2017-01" db="EMBL/GenBank/DDBJ databases">
        <title>Comparative genomics of anhydrobiosis in the tardigrade Hypsibius dujardini.</title>
        <authorList>
            <person name="Yoshida Y."/>
            <person name="Koutsovoulos G."/>
            <person name="Laetsch D."/>
            <person name="Stevens L."/>
            <person name="Kumar S."/>
            <person name="Horikawa D."/>
            <person name="Ishino K."/>
            <person name="Komine S."/>
            <person name="Tomita M."/>
            <person name="Blaxter M."/>
            <person name="Arakawa K."/>
        </authorList>
    </citation>
    <scope>NUCLEOTIDE SEQUENCE [LARGE SCALE GENOMIC DNA]</scope>
    <source>
        <strain evidence="9">Z151</strain>
    </source>
</reference>
<name>A0A1W0WQI8_HYPEX</name>
<feature type="transmembrane region" description="Helical" evidence="6">
    <location>
        <begin position="363"/>
        <end position="386"/>
    </location>
</feature>
<evidence type="ECO:0000256" key="3">
    <source>
        <dbReference type="ARBA" id="ARBA00022989"/>
    </source>
</evidence>
<keyword evidence="9" id="KW-1185">Reference proteome</keyword>
<dbReference type="EMBL" id="MTYJ01000060">
    <property type="protein sequence ID" value="OQV17468.1"/>
    <property type="molecule type" value="Genomic_DNA"/>
</dbReference>
<comment type="subcellular location">
    <subcellularLocation>
        <location evidence="1">Membrane</location>
        <topology evidence="1">Multi-pass membrane protein</topology>
    </subcellularLocation>
</comment>